<accession>A0A0V0RYA7</accession>
<dbReference type="EMBL" id="JYDL01000059">
    <property type="protein sequence ID" value="KRX19467.1"/>
    <property type="molecule type" value="Genomic_DNA"/>
</dbReference>
<comment type="caution">
    <text evidence="1">The sequence shown here is derived from an EMBL/GenBank/DDBJ whole genome shotgun (WGS) entry which is preliminary data.</text>
</comment>
<evidence type="ECO:0000313" key="2">
    <source>
        <dbReference type="Proteomes" id="UP000054630"/>
    </source>
</evidence>
<dbReference type="Proteomes" id="UP000054630">
    <property type="component" value="Unassembled WGS sequence"/>
</dbReference>
<keyword evidence="2" id="KW-1185">Reference proteome</keyword>
<proteinExistence type="predicted"/>
<name>A0A0V0RYA7_9BILA</name>
<evidence type="ECO:0000313" key="1">
    <source>
        <dbReference type="EMBL" id="KRX19467.1"/>
    </source>
</evidence>
<organism evidence="1 2">
    <name type="scientific">Trichinella nelsoni</name>
    <dbReference type="NCBI Taxonomy" id="6336"/>
    <lineage>
        <taxon>Eukaryota</taxon>
        <taxon>Metazoa</taxon>
        <taxon>Ecdysozoa</taxon>
        <taxon>Nematoda</taxon>
        <taxon>Enoplea</taxon>
        <taxon>Dorylaimia</taxon>
        <taxon>Trichinellida</taxon>
        <taxon>Trichinellidae</taxon>
        <taxon>Trichinella</taxon>
    </lineage>
</organism>
<sequence length="72" mass="8377">MVPSLFYKVTYSNQRSETKLVSSKRSQPVSYIRLIIIRQRFIQQRPANIPSIALLKRKWAPAQATKTDCPKE</sequence>
<gene>
    <name evidence="1" type="ORF">T07_12136</name>
</gene>
<dbReference type="AlphaFoldDB" id="A0A0V0RYA7"/>
<protein>
    <submittedName>
        <fullName evidence="1">Uncharacterized protein</fullName>
    </submittedName>
</protein>
<reference evidence="1 2" key="1">
    <citation type="submission" date="2015-01" db="EMBL/GenBank/DDBJ databases">
        <title>Evolution of Trichinella species and genotypes.</title>
        <authorList>
            <person name="Korhonen P.K."/>
            <person name="Edoardo P."/>
            <person name="Giuseppe L.R."/>
            <person name="Gasser R.B."/>
        </authorList>
    </citation>
    <scope>NUCLEOTIDE SEQUENCE [LARGE SCALE GENOMIC DNA]</scope>
    <source>
        <strain evidence="1">ISS37</strain>
    </source>
</reference>